<sequence length="69" mass="7171">MDSIKNTVNQATEKVQEGLSGTSKEANKEVAKDSNAGVGTRASAAKDAASDKLDETKHSAKSEGYSAQK</sequence>
<gene>
    <name evidence="2" type="ORF">C2S_5950</name>
</gene>
<feature type="compositionally biased region" description="Polar residues" evidence="1">
    <location>
        <begin position="1"/>
        <end position="24"/>
    </location>
</feature>
<protein>
    <submittedName>
        <fullName evidence="2">Uncharacterized protein</fullName>
    </submittedName>
</protein>
<dbReference type="Proteomes" id="UP000760494">
    <property type="component" value="Unassembled WGS sequence"/>
</dbReference>
<dbReference type="PANTHER" id="PTHR38789:SF1">
    <property type="entry name" value="GLUCOSE-REPRESSIBLE GENE PROTEIN-RELATED"/>
    <property type="match status" value="1"/>
</dbReference>
<accession>A0A0I9ZFM6</accession>
<feature type="compositionally biased region" description="Basic and acidic residues" evidence="1">
    <location>
        <begin position="48"/>
        <end position="61"/>
    </location>
</feature>
<comment type="caution">
    <text evidence="2">The sequence shown here is derived from an EMBL/GenBank/DDBJ whole genome shotgun (WGS) entry which is preliminary data.</text>
</comment>
<reference evidence="2" key="1">
    <citation type="submission" date="2019-05" db="EMBL/GenBank/DDBJ databases">
        <authorList>
            <person name="Piombo E."/>
        </authorList>
    </citation>
    <scope>NUCLEOTIDE SEQUENCE</scope>
    <source>
        <strain evidence="2">C2S</strain>
    </source>
</reference>
<dbReference type="Pfam" id="PF11034">
    <property type="entry name" value="Grg1"/>
    <property type="match status" value="1"/>
</dbReference>
<dbReference type="PANTHER" id="PTHR38789">
    <property type="entry name" value="REPRESSIBLE PROTEIN GRG1, PUTATIVE (AFU_ORTHOLOGUE AFUA_5G14210)-RELATED"/>
    <property type="match status" value="1"/>
</dbReference>
<evidence type="ECO:0000313" key="3">
    <source>
        <dbReference type="Proteomes" id="UP000760494"/>
    </source>
</evidence>
<name>A0A0I9ZFM6_FUSFU</name>
<evidence type="ECO:0000313" key="2">
    <source>
        <dbReference type="EMBL" id="VTT65402.1"/>
    </source>
</evidence>
<dbReference type="EMBL" id="CABFJX010000146">
    <property type="protein sequence ID" value="VTT65402.1"/>
    <property type="molecule type" value="Genomic_DNA"/>
</dbReference>
<evidence type="ECO:0000256" key="1">
    <source>
        <dbReference type="SAM" id="MobiDB-lite"/>
    </source>
</evidence>
<dbReference type="InterPro" id="IPR020100">
    <property type="entry name" value="Glc-repressible_Grg1"/>
</dbReference>
<organism evidence="2 3">
    <name type="scientific">Fusarium fujikuroi</name>
    <name type="common">Bakanae and foot rot disease fungus</name>
    <name type="synonym">Gibberella fujikuroi</name>
    <dbReference type="NCBI Taxonomy" id="5127"/>
    <lineage>
        <taxon>Eukaryota</taxon>
        <taxon>Fungi</taxon>
        <taxon>Dikarya</taxon>
        <taxon>Ascomycota</taxon>
        <taxon>Pezizomycotina</taxon>
        <taxon>Sordariomycetes</taxon>
        <taxon>Hypocreomycetidae</taxon>
        <taxon>Hypocreales</taxon>
        <taxon>Nectriaceae</taxon>
        <taxon>Fusarium</taxon>
        <taxon>Fusarium fujikuroi species complex</taxon>
    </lineage>
</organism>
<dbReference type="AlphaFoldDB" id="A0A0I9ZFM6"/>
<feature type="region of interest" description="Disordered" evidence="1">
    <location>
        <begin position="1"/>
        <end position="69"/>
    </location>
</feature>
<dbReference type="eggNOG" id="ENOG502S6FD">
    <property type="taxonomic scope" value="Eukaryota"/>
</dbReference>
<proteinExistence type="predicted"/>
<dbReference type="OrthoDB" id="10039103at2759"/>